<keyword evidence="8" id="KW-0547">Nucleotide-binding</keyword>
<keyword evidence="6" id="KW-0808">Transferase</keyword>
<evidence type="ECO:0000256" key="11">
    <source>
        <dbReference type="ARBA" id="ARBA00022989"/>
    </source>
</evidence>
<keyword evidence="13 14" id="KW-0472">Membrane</keyword>
<feature type="domain" description="HAMP" evidence="16">
    <location>
        <begin position="184"/>
        <end position="235"/>
    </location>
</feature>
<evidence type="ECO:0000256" key="2">
    <source>
        <dbReference type="ARBA" id="ARBA00004651"/>
    </source>
</evidence>
<accession>A0A2A9A4Y5</accession>
<evidence type="ECO:0000256" key="8">
    <source>
        <dbReference type="ARBA" id="ARBA00022741"/>
    </source>
</evidence>
<dbReference type="Pfam" id="PF02518">
    <property type="entry name" value="HATPase_c"/>
    <property type="match status" value="1"/>
</dbReference>
<keyword evidence="10" id="KW-0067">ATP-binding</keyword>
<dbReference type="SMART" id="SM00304">
    <property type="entry name" value="HAMP"/>
    <property type="match status" value="1"/>
</dbReference>
<dbReference type="InterPro" id="IPR004358">
    <property type="entry name" value="Sig_transdc_His_kin-like_C"/>
</dbReference>
<dbReference type="InterPro" id="IPR005467">
    <property type="entry name" value="His_kinase_dom"/>
</dbReference>
<keyword evidence="12" id="KW-0902">Two-component regulatory system</keyword>
<evidence type="ECO:0000256" key="12">
    <source>
        <dbReference type="ARBA" id="ARBA00023012"/>
    </source>
</evidence>
<evidence type="ECO:0000313" key="17">
    <source>
        <dbReference type="EMBL" id="PFE17906.1"/>
    </source>
</evidence>
<dbReference type="Proteomes" id="UP000220032">
    <property type="component" value="Unassembled WGS sequence"/>
</dbReference>
<proteinExistence type="predicted"/>
<keyword evidence="9 17" id="KW-0418">Kinase</keyword>
<dbReference type="GO" id="GO:0000155">
    <property type="term" value="F:phosphorelay sensor kinase activity"/>
    <property type="evidence" value="ECO:0007669"/>
    <property type="project" value="InterPro"/>
</dbReference>
<dbReference type="Pfam" id="PF00512">
    <property type="entry name" value="HisKA"/>
    <property type="match status" value="1"/>
</dbReference>
<evidence type="ECO:0000256" key="6">
    <source>
        <dbReference type="ARBA" id="ARBA00022679"/>
    </source>
</evidence>
<protein>
    <recommendedName>
        <fullName evidence="3">histidine kinase</fullName>
        <ecNumber evidence="3">2.7.13.3</ecNumber>
    </recommendedName>
</protein>
<dbReference type="PRINTS" id="PR00344">
    <property type="entry name" value="BCTRLSENSOR"/>
</dbReference>
<evidence type="ECO:0000259" key="15">
    <source>
        <dbReference type="PROSITE" id="PS50109"/>
    </source>
</evidence>
<feature type="transmembrane region" description="Helical" evidence="14">
    <location>
        <begin position="163"/>
        <end position="182"/>
    </location>
</feature>
<dbReference type="SUPFAM" id="SSF47384">
    <property type="entry name" value="Homodimeric domain of signal transducing histidine kinase"/>
    <property type="match status" value="1"/>
</dbReference>
<feature type="domain" description="Histidine kinase" evidence="15">
    <location>
        <begin position="250"/>
        <end position="458"/>
    </location>
</feature>
<comment type="catalytic activity">
    <reaction evidence="1">
        <text>ATP + protein L-histidine = ADP + protein N-phospho-L-histidine.</text>
        <dbReference type="EC" id="2.7.13.3"/>
    </reaction>
</comment>
<dbReference type="PROSITE" id="PS50885">
    <property type="entry name" value="HAMP"/>
    <property type="match status" value="1"/>
</dbReference>
<reference evidence="17 18" key="1">
    <citation type="submission" date="2017-09" db="EMBL/GenBank/DDBJ databases">
        <title>Large-scale bioinformatics analysis of Bacillus genomes uncovers conserved roles of natural products in bacterial physiology.</title>
        <authorList>
            <consortium name="Agbiome Team Llc"/>
            <person name="Bleich R.M."/>
            <person name="Grubbs K.J."/>
            <person name="Santa Maria K.C."/>
            <person name="Allen S.E."/>
            <person name="Farag S."/>
            <person name="Shank E.A."/>
            <person name="Bowers A."/>
        </authorList>
    </citation>
    <scope>NUCLEOTIDE SEQUENCE [LARGE SCALE GENOMIC DNA]</scope>
    <source>
        <strain evidence="17 18">AFS022681</strain>
    </source>
</reference>
<keyword evidence="5" id="KW-0597">Phosphoprotein</keyword>
<dbReference type="GO" id="GO:0005524">
    <property type="term" value="F:ATP binding"/>
    <property type="evidence" value="ECO:0007669"/>
    <property type="project" value="UniProtKB-KW"/>
</dbReference>
<evidence type="ECO:0000256" key="7">
    <source>
        <dbReference type="ARBA" id="ARBA00022692"/>
    </source>
</evidence>
<gene>
    <name evidence="17" type="ORF">CN307_06885</name>
</gene>
<dbReference type="RefSeq" id="WP_098342042.1">
    <property type="nucleotide sequence ID" value="NZ_JBIWHJ010000003.1"/>
</dbReference>
<dbReference type="CDD" id="cd00082">
    <property type="entry name" value="HisKA"/>
    <property type="match status" value="1"/>
</dbReference>
<dbReference type="CDD" id="cd06225">
    <property type="entry name" value="HAMP"/>
    <property type="match status" value="1"/>
</dbReference>
<evidence type="ECO:0000256" key="14">
    <source>
        <dbReference type="SAM" id="Phobius"/>
    </source>
</evidence>
<evidence type="ECO:0000256" key="13">
    <source>
        <dbReference type="ARBA" id="ARBA00023136"/>
    </source>
</evidence>
<dbReference type="InterPro" id="IPR036890">
    <property type="entry name" value="HATPase_C_sf"/>
</dbReference>
<dbReference type="Pfam" id="PF00672">
    <property type="entry name" value="HAMP"/>
    <property type="match status" value="1"/>
</dbReference>
<evidence type="ECO:0000256" key="4">
    <source>
        <dbReference type="ARBA" id="ARBA00022475"/>
    </source>
</evidence>
<sequence length="458" mass="52581">MNKLGKKLFLSISLTVILIFTISLLLINYLLPKYNIYKTRESLEGITAQIQSIPSEQLDEAISSIENEGNVTIAYTSIKDSEDHINDELRMQLTKKRVALNKLWITKKEIMKVKNFGQSNKIYDQEKMKSSFFVKFIAKDDMLILVGVSIAHSNEVLKTLNAFYLYILGITIVLIIVLVWILSKTITRPLKELSDVAEDISRLKFERAKVKTNDEIGDLANSINIMSEKLHEAHEDLTDRNEHLKRFMGDVTHELKTPIALVKAYSMGIKDGLDDGTYVDTIIKQTDQISNLIEELLRFSKMERDVLQKEEFPIVSLVQSILDKHKIELESKEINLQVNYNVGNAIIYADVNKMRMVFQNLISNAIKYTANQNIKITLEDRNEIVYFQVQNGMNAEQMKDIDKIWEPFYVLDSSRSKEHSGTGLGLAIVKSILERHGFDYGVSTIEGEIQFYIHMKNE</sequence>
<dbReference type="EMBL" id="NTRR01000008">
    <property type="protein sequence ID" value="PFE17906.1"/>
    <property type="molecule type" value="Genomic_DNA"/>
</dbReference>
<dbReference type="Gene3D" id="1.10.287.130">
    <property type="match status" value="1"/>
</dbReference>
<dbReference type="PROSITE" id="PS50109">
    <property type="entry name" value="HIS_KIN"/>
    <property type="match status" value="1"/>
</dbReference>
<evidence type="ECO:0000313" key="18">
    <source>
        <dbReference type="Proteomes" id="UP000220032"/>
    </source>
</evidence>
<dbReference type="SMART" id="SM00387">
    <property type="entry name" value="HATPase_c"/>
    <property type="match status" value="1"/>
</dbReference>
<evidence type="ECO:0000256" key="5">
    <source>
        <dbReference type="ARBA" id="ARBA00022553"/>
    </source>
</evidence>
<dbReference type="InterPro" id="IPR003594">
    <property type="entry name" value="HATPase_dom"/>
</dbReference>
<evidence type="ECO:0000259" key="16">
    <source>
        <dbReference type="PROSITE" id="PS50885"/>
    </source>
</evidence>
<name>A0A2A9A4Y5_BACCE</name>
<comment type="caution">
    <text evidence="17">The sequence shown here is derived from an EMBL/GenBank/DDBJ whole genome shotgun (WGS) entry which is preliminary data.</text>
</comment>
<dbReference type="PANTHER" id="PTHR45528:SF1">
    <property type="entry name" value="SENSOR HISTIDINE KINASE CPXA"/>
    <property type="match status" value="1"/>
</dbReference>
<comment type="subcellular location">
    <subcellularLocation>
        <location evidence="2">Cell membrane</location>
        <topology evidence="2">Multi-pass membrane protein</topology>
    </subcellularLocation>
</comment>
<dbReference type="PANTHER" id="PTHR45528">
    <property type="entry name" value="SENSOR HISTIDINE KINASE CPXA"/>
    <property type="match status" value="1"/>
</dbReference>
<dbReference type="CDD" id="cd00075">
    <property type="entry name" value="HATPase"/>
    <property type="match status" value="1"/>
</dbReference>
<evidence type="ECO:0000256" key="9">
    <source>
        <dbReference type="ARBA" id="ARBA00022777"/>
    </source>
</evidence>
<dbReference type="Gene3D" id="3.30.565.10">
    <property type="entry name" value="Histidine kinase-like ATPase, C-terminal domain"/>
    <property type="match status" value="1"/>
</dbReference>
<dbReference type="GO" id="GO:0005886">
    <property type="term" value="C:plasma membrane"/>
    <property type="evidence" value="ECO:0007669"/>
    <property type="project" value="UniProtKB-SubCell"/>
</dbReference>
<feature type="transmembrane region" description="Helical" evidence="14">
    <location>
        <begin position="12"/>
        <end position="31"/>
    </location>
</feature>
<dbReference type="SUPFAM" id="SSF158472">
    <property type="entry name" value="HAMP domain-like"/>
    <property type="match status" value="1"/>
</dbReference>
<dbReference type="InterPro" id="IPR003661">
    <property type="entry name" value="HisK_dim/P_dom"/>
</dbReference>
<evidence type="ECO:0000256" key="10">
    <source>
        <dbReference type="ARBA" id="ARBA00022840"/>
    </source>
</evidence>
<evidence type="ECO:0000256" key="1">
    <source>
        <dbReference type="ARBA" id="ARBA00000085"/>
    </source>
</evidence>
<dbReference type="SMART" id="SM00388">
    <property type="entry name" value="HisKA"/>
    <property type="match status" value="1"/>
</dbReference>
<dbReference type="SUPFAM" id="SSF55874">
    <property type="entry name" value="ATPase domain of HSP90 chaperone/DNA topoisomerase II/histidine kinase"/>
    <property type="match status" value="1"/>
</dbReference>
<dbReference type="EC" id="2.7.13.3" evidence="3"/>
<evidence type="ECO:0000256" key="3">
    <source>
        <dbReference type="ARBA" id="ARBA00012438"/>
    </source>
</evidence>
<dbReference type="AlphaFoldDB" id="A0A2A9A4Y5"/>
<dbReference type="InterPro" id="IPR036097">
    <property type="entry name" value="HisK_dim/P_sf"/>
</dbReference>
<dbReference type="InterPro" id="IPR050398">
    <property type="entry name" value="HssS/ArlS-like"/>
</dbReference>
<dbReference type="Gene3D" id="6.10.340.10">
    <property type="match status" value="1"/>
</dbReference>
<dbReference type="InterPro" id="IPR003660">
    <property type="entry name" value="HAMP_dom"/>
</dbReference>
<keyword evidence="7 14" id="KW-0812">Transmembrane</keyword>
<organism evidence="17 18">
    <name type="scientific">Bacillus cereus</name>
    <dbReference type="NCBI Taxonomy" id="1396"/>
    <lineage>
        <taxon>Bacteria</taxon>
        <taxon>Bacillati</taxon>
        <taxon>Bacillota</taxon>
        <taxon>Bacilli</taxon>
        <taxon>Bacillales</taxon>
        <taxon>Bacillaceae</taxon>
        <taxon>Bacillus</taxon>
        <taxon>Bacillus cereus group</taxon>
    </lineage>
</organism>
<keyword evidence="4" id="KW-1003">Cell membrane</keyword>
<keyword evidence="11 14" id="KW-1133">Transmembrane helix</keyword>